<dbReference type="SMART" id="SM00387">
    <property type="entry name" value="HATPase_c"/>
    <property type="match status" value="1"/>
</dbReference>
<keyword evidence="9" id="KW-0902">Two-component regulatory system</keyword>
<comment type="subcellular location">
    <subcellularLocation>
        <location evidence="2">Cell membrane</location>
    </subcellularLocation>
</comment>
<evidence type="ECO:0000259" key="12">
    <source>
        <dbReference type="PROSITE" id="PS50109"/>
    </source>
</evidence>
<keyword evidence="6" id="KW-0547">Nucleotide-binding</keyword>
<dbReference type="SUPFAM" id="SSF55785">
    <property type="entry name" value="PYP-like sensor domain (PAS domain)"/>
    <property type="match status" value="1"/>
</dbReference>
<evidence type="ECO:0000256" key="4">
    <source>
        <dbReference type="ARBA" id="ARBA00022553"/>
    </source>
</evidence>
<dbReference type="PANTHER" id="PTHR42878">
    <property type="entry name" value="TWO-COMPONENT HISTIDINE KINASE"/>
    <property type="match status" value="1"/>
</dbReference>
<evidence type="ECO:0000256" key="5">
    <source>
        <dbReference type="ARBA" id="ARBA00022679"/>
    </source>
</evidence>
<accession>A0ABY4N1D0</accession>
<dbReference type="Gene3D" id="1.10.287.130">
    <property type="match status" value="1"/>
</dbReference>
<sequence length="571" mass="61756">MSIRDAVSAFFHDGFVAAKPRPFAIATQGAFALVLLIADIAYFLDGDSRNSVACMAVGVVLLGLATLLAVFEWKLPRAAQSVLVIALLDFIALGLSRFGALPEGAALSPLVFFPATWLMLTYKWRGLWASVVLVICSITIPSVFASTFGFDPAQLIVVAVLPLTVLVVGGLLLGMDARLRALLTEQSRLTEESQHSRELLRRTLNNIDVAVNLLDSSGETIVRNEAGDRLIKQYATNTDGSLRAIASIGGYMPDGVTPYKLSQNPIRRAMRGETVRNQLILVGEPTGPQKAFSVSAYPLRDEGQLQGHLIVVAADVTAMQQLLRQRDEFVAGLSSEVRAPLNSILGYVDITQDEVEQLREATASMTHDELSGAVRETPVPNYLDVVQRNAEQVLKLIDDLLLEQQTRRGQLHISRREFELVGFSRRVMESLRTAAALRGTKLRLVAPDELLVVADKQRIAQVLDALLSNAIQYGGEQGLAEVRLEGNPTGVTLRVVDHGPGMPPDELSQLFVPFLRGSQSGDGGERGTGVGLSIVDRIVTAHGGTIRATSEVGVGTTMTVWLPRARPESAS</sequence>
<dbReference type="SMART" id="SM00388">
    <property type="entry name" value="HisKA"/>
    <property type="match status" value="1"/>
</dbReference>
<dbReference type="InterPro" id="IPR035965">
    <property type="entry name" value="PAS-like_dom_sf"/>
</dbReference>
<evidence type="ECO:0000256" key="2">
    <source>
        <dbReference type="ARBA" id="ARBA00004236"/>
    </source>
</evidence>
<evidence type="ECO:0000256" key="7">
    <source>
        <dbReference type="ARBA" id="ARBA00022777"/>
    </source>
</evidence>
<dbReference type="InterPro" id="IPR003661">
    <property type="entry name" value="HisK_dim/P_dom"/>
</dbReference>
<feature type="transmembrane region" description="Helical" evidence="11">
    <location>
        <begin position="23"/>
        <end position="44"/>
    </location>
</feature>
<dbReference type="InterPro" id="IPR036097">
    <property type="entry name" value="HisK_dim/P_sf"/>
</dbReference>
<organism evidence="13">
    <name type="scientific">Gulosibacter sediminis</name>
    <dbReference type="NCBI Taxonomy" id="1729695"/>
    <lineage>
        <taxon>Bacteria</taxon>
        <taxon>Bacillati</taxon>
        <taxon>Actinomycetota</taxon>
        <taxon>Actinomycetes</taxon>
        <taxon>Micrococcales</taxon>
        <taxon>Microbacteriaceae</taxon>
        <taxon>Gulosibacter</taxon>
    </lineage>
</organism>
<dbReference type="InterPro" id="IPR050351">
    <property type="entry name" value="BphY/WalK/GraS-like"/>
</dbReference>
<keyword evidence="5" id="KW-0808">Transferase</keyword>
<reference evidence="13" key="1">
    <citation type="submission" date="2022-05" db="EMBL/GenBank/DDBJ databases">
        <title>Complete genome sequence of toluene-degrading Gulosibacter sediminis strain ACHW.36C.</title>
        <authorList>
            <person name="Wai A.C."/>
            <person name="Lai G.K."/>
            <person name="Griffin S.D."/>
            <person name="Leung F.C."/>
        </authorList>
    </citation>
    <scope>NUCLEOTIDE SEQUENCE [LARGE SCALE GENOMIC DNA]</scope>
    <source>
        <strain evidence="13">ACHW.36C</strain>
    </source>
</reference>
<dbReference type="PROSITE" id="PS50109">
    <property type="entry name" value="HIS_KIN"/>
    <property type="match status" value="1"/>
</dbReference>
<evidence type="ECO:0000256" key="8">
    <source>
        <dbReference type="ARBA" id="ARBA00022840"/>
    </source>
</evidence>
<keyword evidence="7 13" id="KW-0418">Kinase</keyword>
<protein>
    <recommendedName>
        <fullName evidence="10">Sensor-like histidine kinase SenX3</fullName>
        <ecNumber evidence="3">2.7.13.3</ecNumber>
    </recommendedName>
</protein>
<feature type="transmembrane region" description="Helical" evidence="11">
    <location>
        <begin position="78"/>
        <end position="98"/>
    </location>
</feature>
<evidence type="ECO:0000256" key="11">
    <source>
        <dbReference type="SAM" id="Phobius"/>
    </source>
</evidence>
<dbReference type="CDD" id="cd00075">
    <property type="entry name" value="HATPase"/>
    <property type="match status" value="1"/>
</dbReference>
<dbReference type="InterPro" id="IPR003594">
    <property type="entry name" value="HATPase_dom"/>
</dbReference>
<dbReference type="Pfam" id="PF00512">
    <property type="entry name" value="HisKA"/>
    <property type="match status" value="1"/>
</dbReference>
<feature type="transmembrane region" description="Helical" evidence="11">
    <location>
        <begin position="50"/>
        <end position="71"/>
    </location>
</feature>
<name>A0ABY4N1D0_9MICO</name>
<keyword evidence="8" id="KW-0067">ATP-binding</keyword>
<dbReference type="SUPFAM" id="SSF55874">
    <property type="entry name" value="ATPase domain of HSP90 chaperone/DNA topoisomerase II/histidine kinase"/>
    <property type="match status" value="1"/>
</dbReference>
<dbReference type="GO" id="GO:0016301">
    <property type="term" value="F:kinase activity"/>
    <property type="evidence" value="ECO:0007669"/>
    <property type="project" value="UniProtKB-KW"/>
</dbReference>
<proteinExistence type="predicted"/>
<feature type="transmembrane region" description="Helical" evidence="11">
    <location>
        <begin position="127"/>
        <end position="148"/>
    </location>
</feature>
<dbReference type="EC" id="2.7.13.3" evidence="3"/>
<evidence type="ECO:0000256" key="10">
    <source>
        <dbReference type="ARBA" id="ARBA00039401"/>
    </source>
</evidence>
<keyword evidence="11" id="KW-0472">Membrane</keyword>
<keyword evidence="11" id="KW-0812">Transmembrane</keyword>
<evidence type="ECO:0000256" key="6">
    <source>
        <dbReference type="ARBA" id="ARBA00022741"/>
    </source>
</evidence>
<dbReference type="Pfam" id="PF02518">
    <property type="entry name" value="HATPase_c"/>
    <property type="match status" value="1"/>
</dbReference>
<dbReference type="PRINTS" id="PR00344">
    <property type="entry name" value="BCTRLSENSOR"/>
</dbReference>
<dbReference type="InterPro" id="IPR005467">
    <property type="entry name" value="His_kinase_dom"/>
</dbReference>
<keyword evidence="4" id="KW-0597">Phosphoprotein</keyword>
<comment type="catalytic activity">
    <reaction evidence="1">
        <text>ATP + protein L-histidine = ADP + protein N-phospho-L-histidine.</text>
        <dbReference type="EC" id="2.7.13.3"/>
    </reaction>
</comment>
<keyword evidence="11" id="KW-1133">Transmembrane helix</keyword>
<feature type="transmembrane region" description="Helical" evidence="11">
    <location>
        <begin position="154"/>
        <end position="173"/>
    </location>
</feature>
<evidence type="ECO:0000256" key="3">
    <source>
        <dbReference type="ARBA" id="ARBA00012438"/>
    </source>
</evidence>
<gene>
    <name evidence="13" type="ORF">M3M28_00825</name>
</gene>
<dbReference type="Gene3D" id="3.30.565.10">
    <property type="entry name" value="Histidine kinase-like ATPase, C-terminal domain"/>
    <property type="match status" value="1"/>
</dbReference>
<dbReference type="InterPro" id="IPR004358">
    <property type="entry name" value="Sig_transdc_His_kin-like_C"/>
</dbReference>
<dbReference type="CDD" id="cd00082">
    <property type="entry name" value="HisKA"/>
    <property type="match status" value="1"/>
</dbReference>
<dbReference type="SUPFAM" id="SSF47384">
    <property type="entry name" value="Homodimeric domain of signal transducing histidine kinase"/>
    <property type="match status" value="1"/>
</dbReference>
<dbReference type="Gene3D" id="3.30.450.20">
    <property type="entry name" value="PAS domain"/>
    <property type="match status" value="1"/>
</dbReference>
<dbReference type="PANTHER" id="PTHR42878:SF7">
    <property type="entry name" value="SENSOR HISTIDINE KINASE GLRK"/>
    <property type="match status" value="1"/>
</dbReference>
<dbReference type="InterPro" id="IPR036890">
    <property type="entry name" value="HATPase_C_sf"/>
</dbReference>
<feature type="domain" description="Histidine kinase" evidence="12">
    <location>
        <begin position="332"/>
        <end position="566"/>
    </location>
</feature>
<evidence type="ECO:0000256" key="1">
    <source>
        <dbReference type="ARBA" id="ARBA00000085"/>
    </source>
</evidence>
<evidence type="ECO:0000313" key="13">
    <source>
        <dbReference type="EMBL" id="UQN15043.1"/>
    </source>
</evidence>
<dbReference type="EMBL" id="CP097160">
    <property type="protein sequence ID" value="UQN15043.1"/>
    <property type="molecule type" value="Genomic_DNA"/>
</dbReference>
<evidence type="ECO:0000256" key="9">
    <source>
        <dbReference type="ARBA" id="ARBA00023012"/>
    </source>
</evidence>